<name>A0A0C3Q7U9_9AGAM</name>
<accession>A0A0C3Q7U9</accession>
<keyword evidence="2" id="KW-1185">Reference proteome</keyword>
<reference evidence="2" key="2">
    <citation type="submission" date="2015-01" db="EMBL/GenBank/DDBJ databases">
        <title>Evolutionary Origins and Diversification of the Mycorrhizal Mutualists.</title>
        <authorList>
            <consortium name="DOE Joint Genome Institute"/>
            <consortium name="Mycorrhizal Genomics Consortium"/>
            <person name="Kohler A."/>
            <person name="Kuo A."/>
            <person name="Nagy L.G."/>
            <person name="Floudas D."/>
            <person name="Copeland A."/>
            <person name="Barry K.W."/>
            <person name="Cichocki N."/>
            <person name="Veneault-Fourrey C."/>
            <person name="LaButti K."/>
            <person name="Lindquist E.A."/>
            <person name="Lipzen A."/>
            <person name="Lundell T."/>
            <person name="Morin E."/>
            <person name="Murat C."/>
            <person name="Riley R."/>
            <person name="Ohm R."/>
            <person name="Sun H."/>
            <person name="Tunlid A."/>
            <person name="Henrissat B."/>
            <person name="Grigoriev I.V."/>
            <person name="Hibbett D.S."/>
            <person name="Martin F."/>
        </authorList>
    </citation>
    <scope>NUCLEOTIDE SEQUENCE [LARGE SCALE GENOMIC DNA]</scope>
    <source>
        <strain evidence="2">MUT 4182</strain>
    </source>
</reference>
<dbReference type="EMBL" id="KN823036">
    <property type="protein sequence ID" value="KIO25750.1"/>
    <property type="molecule type" value="Genomic_DNA"/>
</dbReference>
<dbReference type="AlphaFoldDB" id="A0A0C3Q7U9"/>
<evidence type="ECO:0000313" key="1">
    <source>
        <dbReference type="EMBL" id="KIO25750.1"/>
    </source>
</evidence>
<protein>
    <submittedName>
        <fullName evidence="1">Uncharacterized protein</fullName>
    </submittedName>
</protein>
<dbReference type="HOGENOM" id="CLU_2559995_0_0_1"/>
<gene>
    <name evidence="1" type="ORF">M407DRAFT_207390</name>
</gene>
<proteinExistence type="predicted"/>
<sequence>MISIQKVYRGWRAQMPMYGAYTQHYHSQWEARHQPKLWIGSNFCVILIVDLGCRRALRSLVRRLVDEESPWSHIGADRGFLV</sequence>
<organism evidence="1 2">
    <name type="scientific">Tulasnella calospora MUT 4182</name>
    <dbReference type="NCBI Taxonomy" id="1051891"/>
    <lineage>
        <taxon>Eukaryota</taxon>
        <taxon>Fungi</taxon>
        <taxon>Dikarya</taxon>
        <taxon>Basidiomycota</taxon>
        <taxon>Agaricomycotina</taxon>
        <taxon>Agaricomycetes</taxon>
        <taxon>Cantharellales</taxon>
        <taxon>Tulasnellaceae</taxon>
        <taxon>Tulasnella</taxon>
    </lineage>
</organism>
<evidence type="ECO:0000313" key="2">
    <source>
        <dbReference type="Proteomes" id="UP000054248"/>
    </source>
</evidence>
<dbReference type="Proteomes" id="UP000054248">
    <property type="component" value="Unassembled WGS sequence"/>
</dbReference>
<reference evidence="1 2" key="1">
    <citation type="submission" date="2014-04" db="EMBL/GenBank/DDBJ databases">
        <authorList>
            <consortium name="DOE Joint Genome Institute"/>
            <person name="Kuo A."/>
            <person name="Girlanda M."/>
            <person name="Perotto S."/>
            <person name="Kohler A."/>
            <person name="Nagy L.G."/>
            <person name="Floudas D."/>
            <person name="Copeland A."/>
            <person name="Barry K.W."/>
            <person name="Cichocki N."/>
            <person name="Veneault-Fourrey C."/>
            <person name="LaButti K."/>
            <person name="Lindquist E.A."/>
            <person name="Lipzen A."/>
            <person name="Lundell T."/>
            <person name="Morin E."/>
            <person name="Murat C."/>
            <person name="Sun H."/>
            <person name="Tunlid A."/>
            <person name="Henrissat B."/>
            <person name="Grigoriev I.V."/>
            <person name="Hibbett D.S."/>
            <person name="Martin F."/>
            <person name="Nordberg H.P."/>
            <person name="Cantor M.N."/>
            <person name="Hua S.X."/>
        </authorList>
    </citation>
    <scope>NUCLEOTIDE SEQUENCE [LARGE SCALE GENOMIC DNA]</scope>
    <source>
        <strain evidence="1 2">MUT 4182</strain>
    </source>
</reference>